<organism evidence="1 2">
    <name type="scientific">Coniosporium uncinatum</name>
    <dbReference type="NCBI Taxonomy" id="93489"/>
    <lineage>
        <taxon>Eukaryota</taxon>
        <taxon>Fungi</taxon>
        <taxon>Dikarya</taxon>
        <taxon>Ascomycota</taxon>
        <taxon>Pezizomycotina</taxon>
        <taxon>Dothideomycetes</taxon>
        <taxon>Dothideomycetes incertae sedis</taxon>
        <taxon>Coniosporium</taxon>
    </lineage>
</organism>
<sequence>MSPDALSDGATEIGSPGLHATWSSWGQDGEKEVYSSSPATHQATQPPGKTRRRICGLPAASFWVLIVLAILITIGLGVGLGVGLGMKHGGPSSQPSPRPSSETPQTPGNPDYYIGGALDSQYYSTNGAFNGSGIALASQSFEGREYGTIAMYFQHWTGTIRYMHQDASTGNWLGGTTSEIVASDAKNSTPLAAVAYALNETSTWHIFYINRDNHI</sequence>
<comment type="caution">
    <text evidence="1">The sequence shown here is derived from an EMBL/GenBank/DDBJ whole genome shotgun (WGS) entry which is preliminary data.</text>
</comment>
<dbReference type="EMBL" id="JAWDJW010000933">
    <property type="protein sequence ID" value="KAK3079767.1"/>
    <property type="molecule type" value="Genomic_DNA"/>
</dbReference>
<dbReference type="Proteomes" id="UP001186974">
    <property type="component" value="Unassembled WGS sequence"/>
</dbReference>
<name>A0ACC3DT77_9PEZI</name>
<keyword evidence="2" id="KW-1185">Reference proteome</keyword>
<evidence type="ECO:0000313" key="2">
    <source>
        <dbReference type="Proteomes" id="UP001186974"/>
    </source>
</evidence>
<protein>
    <submittedName>
        <fullName evidence="1">Uncharacterized protein</fullName>
    </submittedName>
</protein>
<reference evidence="1" key="1">
    <citation type="submission" date="2024-09" db="EMBL/GenBank/DDBJ databases">
        <title>Black Yeasts Isolated from many extreme environments.</title>
        <authorList>
            <person name="Coleine C."/>
            <person name="Stajich J.E."/>
            <person name="Selbmann L."/>
        </authorList>
    </citation>
    <scope>NUCLEOTIDE SEQUENCE</scope>
    <source>
        <strain evidence="1">CCFEE 5737</strain>
    </source>
</reference>
<evidence type="ECO:0000313" key="1">
    <source>
        <dbReference type="EMBL" id="KAK3079767.1"/>
    </source>
</evidence>
<gene>
    <name evidence="1" type="ORF">LTS18_003951</name>
</gene>
<feature type="non-terminal residue" evidence="1">
    <location>
        <position position="215"/>
    </location>
</feature>
<accession>A0ACC3DT77</accession>
<proteinExistence type="predicted"/>